<dbReference type="InterPro" id="IPR045079">
    <property type="entry name" value="Oxoprolinase-like"/>
</dbReference>
<evidence type="ECO:0000259" key="3">
    <source>
        <dbReference type="Pfam" id="PF19278"/>
    </source>
</evidence>
<dbReference type="RefSeq" id="WP_197013826.1">
    <property type="nucleotide sequence ID" value="NZ_BAABES010000019.1"/>
</dbReference>
<dbReference type="EC" id="3.5.2.14" evidence="4"/>
<keyword evidence="4" id="KW-0378">Hydrolase</keyword>
<reference evidence="4" key="1">
    <citation type="submission" date="2020-11" db="EMBL/GenBank/DDBJ databases">
        <title>Sequencing the genomes of 1000 actinobacteria strains.</title>
        <authorList>
            <person name="Klenk H.-P."/>
        </authorList>
    </citation>
    <scope>NUCLEOTIDE SEQUENCE</scope>
    <source>
        <strain evidence="4">DSM 43175</strain>
    </source>
</reference>
<dbReference type="InterPro" id="IPR043129">
    <property type="entry name" value="ATPase_NBD"/>
</dbReference>
<gene>
    <name evidence="4" type="ORF">IW256_005639</name>
</gene>
<sequence>MLLIGVDIGGTFTDVIVYEPGGSRLHEAKTLSTPDDPARAIFEGLAKLGVSLSQATRFVHGTTRVTNALLEGSGEQVAVLTTEGFRDVLEMGLGHRPRLYSVKEPGRPPLVPRRLRFPVRERVMADGGVDVPLDLDGLDRTLDRLVEEGAPRAIAVCLLHSYRNPAHERAVAERIAERHPSAVCSVSSEVVPEHGEYERFTTTVLNASVRGTVSEYLGGLGDALAAGGYTRPLSIMTSSGGVVSTRQAGLLPINLALSGPAGGVAAGAYVAARAGFTNVITCDIGGTSTDVCLIKDGAALMTNHGEIAGYPNKTFQTEINTIGAGGGSVAWRDVGGELRIGPRSAGSTPGPAAYGRGGLEPTTTDAHLLVGHLDPDATLGGEVALRPEPARAAMARLAAEFGSLTEMELAHGILRLATVKMTSAIKEISVARGHDPRDFVLMPFGGAGPMHATALADELGIERVLVPPVPGNFSALGFVAARARHDYVRTVLVPADEAGLDVVRGLVAEMSDAARELMKTEDGVEPDEITFAPSVGMRFRGQSFDLAVPFDTLPGSAEDLVAAFYDAYAERYSYARSGHPVEIVNCRLSAFGPAAPVAFPAPDGPAPEPGTTRIYGPDGWAEAAVWHRATLPEGARIEGPAVVRETGSTTVVGAGWTGTVGAHRDLLLVRG</sequence>
<name>A0A931DPR1_9ACTN</name>
<dbReference type="GO" id="GO:0047423">
    <property type="term" value="F:N-methylhydantoinase (ATP-hydrolyzing) activity"/>
    <property type="evidence" value="ECO:0007669"/>
    <property type="project" value="UniProtKB-EC"/>
</dbReference>
<dbReference type="InterPro" id="IPR002821">
    <property type="entry name" value="Hydantoinase_A"/>
</dbReference>
<dbReference type="Proteomes" id="UP000614047">
    <property type="component" value="Unassembled WGS sequence"/>
</dbReference>
<dbReference type="InterPro" id="IPR049517">
    <property type="entry name" value="ACX-like_C"/>
</dbReference>
<evidence type="ECO:0000313" key="4">
    <source>
        <dbReference type="EMBL" id="MBG6091526.1"/>
    </source>
</evidence>
<dbReference type="Pfam" id="PF05378">
    <property type="entry name" value="Hydant_A_N"/>
    <property type="match status" value="1"/>
</dbReference>
<dbReference type="Pfam" id="PF19278">
    <property type="entry name" value="Hydant_A_C"/>
    <property type="match status" value="1"/>
</dbReference>
<dbReference type="PANTHER" id="PTHR11365">
    <property type="entry name" value="5-OXOPROLINASE RELATED"/>
    <property type="match status" value="1"/>
</dbReference>
<protein>
    <submittedName>
        <fullName evidence="4">N-methylhydantoinase A</fullName>
        <ecNumber evidence="4">3.5.2.14</ecNumber>
    </submittedName>
</protein>
<comment type="caution">
    <text evidence="4">The sequence shown here is derived from an EMBL/GenBank/DDBJ whole genome shotgun (WGS) entry which is preliminary data.</text>
</comment>
<dbReference type="Pfam" id="PF01968">
    <property type="entry name" value="Hydantoinase_A"/>
    <property type="match status" value="1"/>
</dbReference>
<evidence type="ECO:0000259" key="2">
    <source>
        <dbReference type="Pfam" id="PF05378"/>
    </source>
</evidence>
<dbReference type="AlphaFoldDB" id="A0A931DPR1"/>
<feature type="domain" description="Hydantoinase A/oxoprolinase" evidence="1">
    <location>
        <begin position="199"/>
        <end position="486"/>
    </location>
</feature>
<evidence type="ECO:0000313" key="5">
    <source>
        <dbReference type="Proteomes" id="UP000614047"/>
    </source>
</evidence>
<dbReference type="SUPFAM" id="SSF53067">
    <property type="entry name" value="Actin-like ATPase domain"/>
    <property type="match status" value="1"/>
</dbReference>
<feature type="domain" description="Hydantoinase/oxoprolinase N-terminal" evidence="2">
    <location>
        <begin position="4"/>
        <end position="177"/>
    </location>
</feature>
<feature type="domain" description="Acetophenone carboxylase-like C-terminal" evidence="3">
    <location>
        <begin position="509"/>
        <end position="664"/>
    </location>
</feature>
<dbReference type="GO" id="GO:0006749">
    <property type="term" value="P:glutathione metabolic process"/>
    <property type="evidence" value="ECO:0007669"/>
    <property type="project" value="TreeGrafter"/>
</dbReference>
<dbReference type="PANTHER" id="PTHR11365:SF23">
    <property type="entry name" value="HYPOTHETICAL 5-OXOPROLINASE (EUROFUNG)-RELATED"/>
    <property type="match status" value="1"/>
</dbReference>
<evidence type="ECO:0000259" key="1">
    <source>
        <dbReference type="Pfam" id="PF01968"/>
    </source>
</evidence>
<dbReference type="InterPro" id="IPR008040">
    <property type="entry name" value="Hydant_A_N"/>
</dbReference>
<organism evidence="4 5">
    <name type="scientific">Actinomadura viridis</name>
    <dbReference type="NCBI Taxonomy" id="58110"/>
    <lineage>
        <taxon>Bacteria</taxon>
        <taxon>Bacillati</taxon>
        <taxon>Actinomycetota</taxon>
        <taxon>Actinomycetes</taxon>
        <taxon>Streptosporangiales</taxon>
        <taxon>Thermomonosporaceae</taxon>
        <taxon>Actinomadura</taxon>
    </lineage>
</organism>
<dbReference type="GO" id="GO:0017168">
    <property type="term" value="F:5-oxoprolinase (ATP-hydrolyzing) activity"/>
    <property type="evidence" value="ECO:0007669"/>
    <property type="project" value="TreeGrafter"/>
</dbReference>
<proteinExistence type="predicted"/>
<dbReference type="EMBL" id="JADOUA010000001">
    <property type="protein sequence ID" value="MBG6091526.1"/>
    <property type="molecule type" value="Genomic_DNA"/>
</dbReference>
<accession>A0A931DPR1</accession>
<keyword evidence="5" id="KW-1185">Reference proteome</keyword>
<dbReference type="GO" id="GO:0005829">
    <property type="term" value="C:cytosol"/>
    <property type="evidence" value="ECO:0007669"/>
    <property type="project" value="TreeGrafter"/>
</dbReference>